<dbReference type="InterPro" id="IPR007197">
    <property type="entry name" value="rSAM"/>
</dbReference>
<evidence type="ECO:0000256" key="3">
    <source>
        <dbReference type="ARBA" id="ARBA00022691"/>
    </source>
</evidence>
<dbReference type="AlphaFoldDB" id="A0A811T9V9"/>
<dbReference type="CDD" id="cd01335">
    <property type="entry name" value="Radical_SAM"/>
    <property type="match status" value="1"/>
</dbReference>
<keyword evidence="6" id="KW-0411">Iron-sulfur</keyword>
<dbReference type="SFLD" id="SFLDS00029">
    <property type="entry name" value="Radical_SAM"/>
    <property type="match status" value="2"/>
</dbReference>
<keyword evidence="5" id="KW-0408">Iron</keyword>
<protein>
    <submittedName>
        <fullName evidence="8">Coenzyme PQQ synthesis protein E</fullName>
    </submittedName>
</protein>
<dbReference type="InterPro" id="IPR050377">
    <property type="entry name" value="Radical_SAM_PqqE_MftC-like"/>
</dbReference>
<evidence type="ECO:0000256" key="1">
    <source>
        <dbReference type="ARBA" id="ARBA00001966"/>
    </source>
</evidence>
<dbReference type="SFLD" id="SFLDG01067">
    <property type="entry name" value="SPASM/twitch_domain_containing"/>
    <property type="match status" value="2"/>
</dbReference>
<comment type="caution">
    <text evidence="8">The sequence shown here is derived from an EMBL/GenBank/DDBJ whole genome shotgun (WGS) entry which is preliminary data.</text>
</comment>
<evidence type="ECO:0000256" key="5">
    <source>
        <dbReference type="ARBA" id="ARBA00023004"/>
    </source>
</evidence>
<dbReference type="PROSITE" id="PS51918">
    <property type="entry name" value="RADICAL_SAM"/>
    <property type="match status" value="1"/>
</dbReference>
<reference evidence="8" key="1">
    <citation type="submission" date="2020-10" db="EMBL/GenBank/DDBJ databases">
        <authorList>
            <person name="Hahn C.J."/>
            <person name="Laso-Perez R."/>
            <person name="Vulcano F."/>
            <person name="Vaziourakis K.-M."/>
            <person name="Stokke R."/>
            <person name="Steen I.H."/>
            <person name="Teske A."/>
            <person name="Boetius A."/>
            <person name="Liebeke M."/>
            <person name="Amann R."/>
            <person name="Knittel K."/>
        </authorList>
    </citation>
    <scope>NUCLEOTIDE SEQUENCE</scope>
    <source>
        <strain evidence="8">Gfbio:e3339647-f889-4370-9287-4fb5cb688e4c:AG394J04_GoMArc1</strain>
    </source>
</reference>
<dbReference type="GO" id="GO:0051536">
    <property type="term" value="F:iron-sulfur cluster binding"/>
    <property type="evidence" value="ECO:0007669"/>
    <property type="project" value="UniProtKB-KW"/>
</dbReference>
<accession>A0A811T9V9</accession>
<dbReference type="NCBIfam" id="TIGR04085">
    <property type="entry name" value="rSAM_more_4Fe4S"/>
    <property type="match status" value="1"/>
</dbReference>
<comment type="cofactor">
    <cofactor evidence="1">
        <name>[4Fe-4S] cluster</name>
        <dbReference type="ChEBI" id="CHEBI:49883"/>
    </cofactor>
</comment>
<evidence type="ECO:0000313" key="8">
    <source>
        <dbReference type="EMBL" id="CAD6492588.1"/>
    </source>
</evidence>
<dbReference type="SFLD" id="SFLDG01387">
    <property type="entry name" value="BtrN-like_SPASM_domain_contain"/>
    <property type="match status" value="1"/>
</dbReference>
<dbReference type="Proteomes" id="UP000603056">
    <property type="component" value="Unassembled WGS sequence"/>
</dbReference>
<sequence length="476" mass="53572">MGPTPLEDSHQRDGDAVPSLFSFIVFRRESTGGFVFNPYLFNEIALDNIGMRIIEHCNGHFSLKEITGIVADEFSLSHDQTERYVYEVFNKFERYCAINWRQQKRKHSGPVPDYRHSYPYPKITDCQAQNVGSLLAPLSVLWEITCECNLKCKHCLIEAGNREQNEMSLEEVKKTIKQLAAMKVFKITFGGGEPLTRLDFFDILDYASRFHFGIKLTTNGILVDDNLLKRLKDTNVFSVQVSVDGLKQTHNAFRGDKNAFERATTALKTFSDAGYWTLMSTAITRYNVNELGALVDLAVQCGATSFKPSPFVPIGRGKENVEELAITPSEIKNLAKTMLRKKEEYKDVIDMQIDGLFPWLFEPCSAGISNTIEGQSRVGCSAGVSDVVITPLGDILPCPFLRNFVAGNLRENSLKDIWNNSDVFNVFRNLQSNQLGGECKNCEYVPHYCQGGCRAAAYAWSGDLFAPDPHCWKDLI</sequence>
<dbReference type="SUPFAM" id="SSF102114">
    <property type="entry name" value="Radical SAM enzymes"/>
    <property type="match status" value="1"/>
</dbReference>
<dbReference type="PANTHER" id="PTHR11228">
    <property type="entry name" value="RADICAL SAM DOMAIN PROTEIN"/>
    <property type="match status" value="1"/>
</dbReference>
<name>A0A811T9V9_9EURY</name>
<keyword evidence="2" id="KW-0004">4Fe-4S</keyword>
<dbReference type="Pfam" id="PF13186">
    <property type="entry name" value="SPASM"/>
    <property type="match status" value="1"/>
</dbReference>
<keyword evidence="4" id="KW-0479">Metal-binding</keyword>
<dbReference type="SFLD" id="SFLDG01386">
    <property type="entry name" value="main_SPASM_domain-containing"/>
    <property type="match status" value="1"/>
</dbReference>
<dbReference type="Pfam" id="PF04055">
    <property type="entry name" value="Radical_SAM"/>
    <property type="match status" value="1"/>
</dbReference>
<evidence type="ECO:0000256" key="4">
    <source>
        <dbReference type="ARBA" id="ARBA00022723"/>
    </source>
</evidence>
<dbReference type="InterPro" id="IPR023885">
    <property type="entry name" value="4Fe4S-binding_SPASM_dom"/>
</dbReference>
<dbReference type="Gene3D" id="3.20.20.70">
    <property type="entry name" value="Aldolase class I"/>
    <property type="match status" value="1"/>
</dbReference>
<dbReference type="GO" id="GO:0046872">
    <property type="term" value="F:metal ion binding"/>
    <property type="evidence" value="ECO:0007669"/>
    <property type="project" value="UniProtKB-KW"/>
</dbReference>
<evidence type="ECO:0000256" key="2">
    <source>
        <dbReference type="ARBA" id="ARBA00022485"/>
    </source>
</evidence>
<evidence type="ECO:0000256" key="6">
    <source>
        <dbReference type="ARBA" id="ARBA00023014"/>
    </source>
</evidence>
<dbReference type="SMART" id="SM00729">
    <property type="entry name" value="Elp3"/>
    <property type="match status" value="1"/>
</dbReference>
<evidence type="ECO:0000259" key="7">
    <source>
        <dbReference type="PROSITE" id="PS51918"/>
    </source>
</evidence>
<dbReference type="InterPro" id="IPR058240">
    <property type="entry name" value="rSAM_sf"/>
</dbReference>
<dbReference type="InterPro" id="IPR006638">
    <property type="entry name" value="Elp3/MiaA/NifB-like_rSAM"/>
</dbReference>
<dbReference type="InterPro" id="IPR013785">
    <property type="entry name" value="Aldolase_TIM"/>
</dbReference>
<dbReference type="CDD" id="cd21123">
    <property type="entry name" value="SPASM_MftC-like"/>
    <property type="match status" value="1"/>
</dbReference>
<dbReference type="PANTHER" id="PTHR11228:SF7">
    <property type="entry name" value="PQQA PEPTIDE CYCLASE"/>
    <property type="match status" value="1"/>
</dbReference>
<dbReference type="GO" id="GO:0003824">
    <property type="term" value="F:catalytic activity"/>
    <property type="evidence" value="ECO:0007669"/>
    <property type="project" value="InterPro"/>
</dbReference>
<organism evidence="8 9">
    <name type="scientific">Candidatus Argoarchaeum ethanivorans</name>
    <dbReference type="NCBI Taxonomy" id="2608793"/>
    <lineage>
        <taxon>Archaea</taxon>
        <taxon>Methanobacteriati</taxon>
        <taxon>Methanobacteriota</taxon>
        <taxon>Stenosarchaea group</taxon>
        <taxon>Methanomicrobia</taxon>
        <taxon>Methanosarcinales</taxon>
        <taxon>Methanosarcinales incertae sedis</taxon>
        <taxon>GOM Arc I cluster</taxon>
        <taxon>Candidatus Argoarchaeum</taxon>
    </lineage>
</organism>
<keyword evidence="3" id="KW-0949">S-adenosyl-L-methionine</keyword>
<proteinExistence type="predicted"/>
<gene>
    <name evidence="8" type="primary">pqqE</name>
    <name evidence="8" type="ORF">FFODKBPE_00337</name>
</gene>
<dbReference type="EMBL" id="CAJHIP010000010">
    <property type="protein sequence ID" value="CAD6492588.1"/>
    <property type="molecule type" value="Genomic_DNA"/>
</dbReference>
<feature type="domain" description="Radical SAM core" evidence="7">
    <location>
        <begin position="134"/>
        <end position="350"/>
    </location>
</feature>
<evidence type="ECO:0000313" key="9">
    <source>
        <dbReference type="Proteomes" id="UP000603056"/>
    </source>
</evidence>
<dbReference type="InterPro" id="IPR034391">
    <property type="entry name" value="AdoMet-like_SPASM_containing"/>
</dbReference>